<evidence type="ECO:0000259" key="1">
    <source>
        <dbReference type="Pfam" id="PF04480"/>
    </source>
</evidence>
<dbReference type="AlphaFoldDB" id="A0A0F9NGZ3"/>
<dbReference type="Gene3D" id="3.40.960.10">
    <property type="entry name" value="VSR Endonuclease"/>
    <property type="match status" value="1"/>
</dbReference>
<protein>
    <recommendedName>
        <fullName evidence="1">DUF559 domain-containing protein</fullName>
    </recommendedName>
</protein>
<dbReference type="InterPro" id="IPR011335">
    <property type="entry name" value="Restrct_endonuc-II-like"/>
</dbReference>
<proteinExistence type="predicted"/>
<evidence type="ECO:0000313" key="2">
    <source>
        <dbReference type="EMBL" id="KKN17224.1"/>
    </source>
</evidence>
<gene>
    <name evidence="2" type="ORF">LCGC14_0968110</name>
</gene>
<accession>A0A0F9NGZ3</accession>
<organism evidence="2">
    <name type="scientific">marine sediment metagenome</name>
    <dbReference type="NCBI Taxonomy" id="412755"/>
    <lineage>
        <taxon>unclassified sequences</taxon>
        <taxon>metagenomes</taxon>
        <taxon>ecological metagenomes</taxon>
    </lineage>
</organism>
<dbReference type="SUPFAM" id="SSF52980">
    <property type="entry name" value="Restriction endonuclease-like"/>
    <property type="match status" value="1"/>
</dbReference>
<dbReference type="Pfam" id="PF04480">
    <property type="entry name" value="DUF559"/>
    <property type="match status" value="1"/>
</dbReference>
<dbReference type="EMBL" id="LAZR01003544">
    <property type="protein sequence ID" value="KKN17224.1"/>
    <property type="molecule type" value="Genomic_DNA"/>
</dbReference>
<sequence>MSKDYSRTPTNLEYALQMLLEDAGFEFEAQRQFGRYIVDAYVESRNLVFEADGQFWYWHKDKEREAKRDEYLRSSGVDAVIHLTDEDLDPWTV</sequence>
<feature type="domain" description="DUF559" evidence="1">
    <location>
        <begin position="4"/>
        <end position="82"/>
    </location>
</feature>
<name>A0A0F9NGZ3_9ZZZZ</name>
<reference evidence="2" key="1">
    <citation type="journal article" date="2015" name="Nature">
        <title>Complex archaea that bridge the gap between prokaryotes and eukaryotes.</title>
        <authorList>
            <person name="Spang A."/>
            <person name="Saw J.H."/>
            <person name="Jorgensen S.L."/>
            <person name="Zaremba-Niedzwiedzka K."/>
            <person name="Martijn J."/>
            <person name="Lind A.E."/>
            <person name="van Eijk R."/>
            <person name="Schleper C."/>
            <person name="Guy L."/>
            <person name="Ettema T.J."/>
        </authorList>
    </citation>
    <scope>NUCLEOTIDE SEQUENCE</scope>
</reference>
<dbReference type="InterPro" id="IPR007569">
    <property type="entry name" value="DUF559"/>
</dbReference>
<comment type="caution">
    <text evidence="2">The sequence shown here is derived from an EMBL/GenBank/DDBJ whole genome shotgun (WGS) entry which is preliminary data.</text>
</comment>